<dbReference type="SUPFAM" id="SSF52540">
    <property type="entry name" value="P-loop containing nucleoside triphosphate hydrolases"/>
    <property type="match status" value="1"/>
</dbReference>
<dbReference type="Gene3D" id="3.40.50.300">
    <property type="entry name" value="P-loop containing nucleotide triphosphate hydrolases"/>
    <property type="match status" value="1"/>
</dbReference>
<evidence type="ECO:0000313" key="12">
    <source>
        <dbReference type="Proteomes" id="UP000011668"/>
    </source>
</evidence>
<feature type="compositionally biased region" description="Low complexity" evidence="9">
    <location>
        <begin position="168"/>
        <end position="179"/>
    </location>
</feature>
<comment type="caution">
    <text evidence="11">The sequence shown here is derived from an EMBL/GenBank/DDBJ whole genome shotgun (WGS) entry which is preliminary data.</text>
</comment>
<comment type="function">
    <text evidence="7">Involved in maintaining the homeostasis of cellular nucleotides by catalyzing the interconversion of nucleoside phosphates. Has GTP:AMP phosphotransferase and ITP:AMP phosphotransferase activities.</text>
</comment>
<dbReference type="STRING" id="983506.L8X4G0"/>
<dbReference type="HAMAP" id="MF_00235">
    <property type="entry name" value="Adenylate_kinase_Adk"/>
    <property type="match status" value="1"/>
</dbReference>
<feature type="binding site" evidence="7">
    <location>
        <begin position="364"/>
        <end position="369"/>
    </location>
    <ligand>
        <name>GTP</name>
        <dbReference type="ChEBI" id="CHEBI:37565"/>
    </ligand>
</feature>
<feature type="region of interest" description="Disordered" evidence="9">
    <location>
        <begin position="1"/>
        <end position="24"/>
    </location>
</feature>
<evidence type="ECO:0000256" key="4">
    <source>
        <dbReference type="ARBA" id="ARBA00022777"/>
    </source>
</evidence>
<dbReference type="NCBIfam" id="TIGR01351">
    <property type="entry name" value="adk"/>
    <property type="match status" value="1"/>
</dbReference>
<dbReference type="PROSITE" id="PS00113">
    <property type="entry name" value="ADENYLATE_KINASE"/>
    <property type="match status" value="1"/>
</dbReference>
<dbReference type="HAMAP" id="MF_03169">
    <property type="entry name" value="Adenylate_kinase_AK3"/>
    <property type="match status" value="1"/>
</dbReference>
<name>L8X4G0_THACA</name>
<dbReference type="GO" id="GO:0006172">
    <property type="term" value="P:ADP biosynthetic process"/>
    <property type="evidence" value="ECO:0007669"/>
    <property type="project" value="UniProtKB-UniRule"/>
</dbReference>
<keyword evidence="4 7" id="KW-0418">Kinase</keyword>
<keyword evidence="8" id="KW-0863">Zinc-finger</keyword>
<feature type="binding site" evidence="7">
    <location>
        <position position="390"/>
    </location>
    <ligand>
        <name>AMP</name>
        <dbReference type="ChEBI" id="CHEBI:456215"/>
    </ligand>
</feature>
<dbReference type="Pfam" id="PF05191">
    <property type="entry name" value="ADK_lid"/>
    <property type="match status" value="1"/>
</dbReference>
<accession>L8X4G0</accession>
<comment type="similarity">
    <text evidence="7">Belongs to the adenylate kinase family. AK3 subfamily.</text>
</comment>
<feature type="compositionally biased region" description="Polar residues" evidence="9">
    <location>
        <begin position="1"/>
        <end position="20"/>
    </location>
</feature>
<keyword evidence="3 7" id="KW-0547">Nucleotide-binding</keyword>
<dbReference type="GO" id="GO:0005524">
    <property type="term" value="F:ATP binding"/>
    <property type="evidence" value="ECO:0007669"/>
    <property type="project" value="InterPro"/>
</dbReference>
<sequence>MSYPNSYRRQSPVEGSNNQQHHSHANMSYAPLSQPQTSEYLGYYTTNPSNNAGTYPDTNAAPWPYINPEYGWTGETPTVPSEGFSAAEYPLYSLPNGFDIHHIPSLHSRPYAEQYMGTNELPGWLNASSGGYDSNPSPSPGTLNPQELLAQSVPAQATSSRTRRRRSSPTSQASSSATALDSPSYQIINKNGSKIYMCLCGCGREYGRHNEWQRAHDNTEVLCPLCGRTMSRQDALLRHIKKQHMAVVVRASSICNLLTVGTSLTPSALLGIRTSTIPEIARPFSRTTVLTGLSSDLGFVSPIMAFVSLRARPSALKLSGALSASRFVSSSSMAGRAVPVYADFNAGASNNDGALRMLMFGKPGAGKGTLSSRVMDKYRVHFVSTGDLLRQHIAEKSSIGKEAEAIVAQGGLVPDHLIMQIILEKLESLRGQHWVLDGFPRTLTQGKLLDGHLTKPLSLIVNLNVPDEVILGRIADRWVHLPSGRVYNTSYNRPRIEGRDDVTGEALVKRPDDNEATFRRRLEQFDAHTSPLLDYYASTLNPSATKLVTLSGRTSDEIWPQLDGVISASFPRLPLRQKAKIPTTNITMIDGPSRARKVSAPRASILEATVRSAEEIERSGWDFTRTSARRGRGALRTPFFA</sequence>
<dbReference type="InterPro" id="IPR006259">
    <property type="entry name" value="Adenyl_kin_sub"/>
</dbReference>
<feature type="binding site" evidence="7">
    <location>
        <position position="445"/>
    </location>
    <ligand>
        <name>AMP</name>
        <dbReference type="ChEBI" id="CHEBI:456215"/>
    </ligand>
</feature>
<dbReference type="AlphaFoldDB" id="L8X4G0"/>
<dbReference type="EC" id="2.7.4.10" evidence="7"/>
<evidence type="ECO:0000313" key="11">
    <source>
        <dbReference type="EMBL" id="ELU43903.1"/>
    </source>
</evidence>
<dbReference type="PROSITE" id="PS50157">
    <property type="entry name" value="ZINC_FINGER_C2H2_2"/>
    <property type="match status" value="1"/>
</dbReference>
<evidence type="ECO:0000256" key="5">
    <source>
        <dbReference type="ARBA" id="ARBA00023128"/>
    </source>
</evidence>
<dbReference type="InterPro" id="IPR027417">
    <property type="entry name" value="P-loop_NTPase"/>
</dbReference>
<evidence type="ECO:0000256" key="2">
    <source>
        <dbReference type="ARBA" id="ARBA00022679"/>
    </source>
</evidence>
<dbReference type="Proteomes" id="UP000011668">
    <property type="component" value="Unassembled WGS sequence"/>
</dbReference>
<evidence type="ECO:0000256" key="7">
    <source>
        <dbReference type="HAMAP-Rule" id="MF_03169"/>
    </source>
</evidence>
<organism evidence="11 12">
    <name type="scientific">Thanatephorus cucumeris (strain AG1-IA)</name>
    <name type="common">Rice sheath blight fungus</name>
    <name type="synonym">Rhizoctonia solani</name>
    <dbReference type="NCBI Taxonomy" id="983506"/>
    <lineage>
        <taxon>Eukaryota</taxon>
        <taxon>Fungi</taxon>
        <taxon>Dikarya</taxon>
        <taxon>Basidiomycota</taxon>
        <taxon>Agaricomycotina</taxon>
        <taxon>Agaricomycetes</taxon>
        <taxon>Cantharellales</taxon>
        <taxon>Ceratobasidiaceae</taxon>
        <taxon>Rhizoctonia</taxon>
        <taxon>Rhizoctonia solani AG-1</taxon>
    </lineage>
</organism>
<dbReference type="InterPro" id="IPR028586">
    <property type="entry name" value="AK3/Ak4_mitochondrial"/>
</dbReference>
<evidence type="ECO:0000259" key="10">
    <source>
        <dbReference type="PROSITE" id="PS50157"/>
    </source>
</evidence>
<dbReference type="InterPro" id="IPR013087">
    <property type="entry name" value="Znf_C2H2_type"/>
</dbReference>
<feature type="binding site" evidence="7">
    <location>
        <position position="385"/>
    </location>
    <ligand>
        <name>AMP</name>
        <dbReference type="ChEBI" id="CHEBI:456215"/>
    </ligand>
</feature>
<keyword evidence="6 7" id="KW-0342">GTP-binding</keyword>
<dbReference type="GO" id="GO:0046039">
    <property type="term" value="P:GTP metabolic process"/>
    <property type="evidence" value="ECO:0007669"/>
    <property type="project" value="UniProtKB-UniRule"/>
</dbReference>
<evidence type="ECO:0000256" key="3">
    <source>
        <dbReference type="ARBA" id="ARBA00022741"/>
    </source>
</evidence>
<dbReference type="GO" id="GO:0005759">
    <property type="term" value="C:mitochondrial matrix"/>
    <property type="evidence" value="ECO:0007669"/>
    <property type="project" value="UniProtKB-SubCell"/>
</dbReference>
<dbReference type="HOGENOM" id="CLU_427097_0_0_1"/>
<dbReference type="GO" id="GO:0046041">
    <property type="term" value="P:ITP metabolic process"/>
    <property type="evidence" value="ECO:0007669"/>
    <property type="project" value="UniProtKB-UniRule"/>
</dbReference>
<keyword evidence="12" id="KW-1185">Reference proteome</keyword>
<dbReference type="OrthoDB" id="439792at2759"/>
<keyword evidence="2 7" id="KW-0808">Transferase</keyword>
<feature type="region of interest" description="NMPbind" evidence="7">
    <location>
        <begin position="384"/>
        <end position="413"/>
    </location>
</feature>
<dbReference type="GO" id="GO:0004017">
    <property type="term" value="F:AMP kinase activity"/>
    <property type="evidence" value="ECO:0007669"/>
    <property type="project" value="InterPro"/>
</dbReference>
<dbReference type="FunFam" id="3.40.50.300:FF:000106">
    <property type="entry name" value="Adenylate kinase mitochondrial"/>
    <property type="match status" value="1"/>
</dbReference>
<dbReference type="PANTHER" id="PTHR23359">
    <property type="entry name" value="NUCLEOTIDE KINASE"/>
    <property type="match status" value="1"/>
</dbReference>
<comment type="catalytic activity">
    <reaction evidence="7">
        <text>a ribonucleoside 5'-triphosphate + AMP = a ribonucleoside 5'-diphosphate + ADP</text>
        <dbReference type="Rhea" id="RHEA:13749"/>
        <dbReference type="ChEBI" id="CHEBI:57930"/>
        <dbReference type="ChEBI" id="CHEBI:61557"/>
        <dbReference type="ChEBI" id="CHEBI:456215"/>
        <dbReference type="ChEBI" id="CHEBI:456216"/>
        <dbReference type="EC" id="2.7.4.10"/>
    </reaction>
</comment>
<dbReference type="PRINTS" id="PR00094">
    <property type="entry name" value="ADENYLTKNASE"/>
</dbReference>
<keyword evidence="5 7" id="KW-0496">Mitochondrion</keyword>
<feature type="binding site" evidence="7">
    <location>
        <position position="477"/>
    </location>
    <ligand>
        <name>GTP</name>
        <dbReference type="ChEBI" id="CHEBI:37565"/>
    </ligand>
</feature>
<evidence type="ECO:0000256" key="8">
    <source>
        <dbReference type="PROSITE-ProRule" id="PRU00042"/>
    </source>
</evidence>
<keyword evidence="8" id="KW-0862">Zinc</keyword>
<dbReference type="EMBL" id="AFRT01000469">
    <property type="protein sequence ID" value="ELU43903.1"/>
    <property type="molecule type" value="Genomic_DNA"/>
</dbReference>
<dbReference type="InterPro" id="IPR000850">
    <property type="entry name" value="Adenylat/UMP-CMP_kin"/>
</dbReference>
<feature type="domain" description="C2H2-type" evidence="10">
    <location>
        <begin position="221"/>
        <end position="244"/>
    </location>
</feature>
<comment type="subcellular location">
    <subcellularLocation>
        <location evidence="1 7">Mitochondrion matrix</location>
    </subcellularLocation>
</comment>
<dbReference type="Pfam" id="PF00406">
    <property type="entry name" value="ADK"/>
    <property type="match status" value="1"/>
</dbReference>
<proteinExistence type="inferred from homology"/>
<dbReference type="GO" id="GO:0046899">
    <property type="term" value="F:nucleoside triphosphate adenylate kinase activity"/>
    <property type="evidence" value="ECO:0007669"/>
    <property type="project" value="UniProtKB-UniRule"/>
</dbReference>
<comment type="domain">
    <text evidence="7">Consists of three domains, a large central CORE domain and two small peripheral domains, NMPbind and LID, which undergo movements during catalysis. The LID domain closes over the site of phosphoryl transfer upon GTP binding. Assembling and dissambling the active center during each catalytic cycle provides an effective means to prevent GTP hydrolysis.</text>
</comment>
<feature type="binding site" evidence="7">
    <location>
        <position position="510"/>
    </location>
    <ligand>
        <name>AMP</name>
        <dbReference type="ChEBI" id="CHEBI:456215"/>
    </ligand>
</feature>
<evidence type="ECO:0000256" key="9">
    <source>
        <dbReference type="SAM" id="MobiDB-lite"/>
    </source>
</evidence>
<feature type="region of interest" description="LID" evidence="7">
    <location>
        <begin position="476"/>
        <end position="513"/>
    </location>
</feature>
<protein>
    <recommendedName>
        <fullName evidence="7">GTP:AMP phosphotransferase, mitochondrial</fullName>
        <ecNumber evidence="7">2.7.4.10</ecNumber>
    </recommendedName>
    <alternativeName>
        <fullName evidence="7">Adenylate kinase 3</fullName>
        <shortName evidence="7">AK 3</shortName>
    </alternativeName>
</protein>
<feature type="binding site" evidence="7">
    <location>
        <position position="555"/>
    </location>
    <ligand>
        <name>GTP</name>
        <dbReference type="ChEBI" id="CHEBI:37565"/>
    </ligand>
</feature>
<feature type="binding site" evidence="7">
    <location>
        <position position="521"/>
    </location>
    <ligand>
        <name>AMP</name>
        <dbReference type="ChEBI" id="CHEBI:456215"/>
    </ligand>
</feature>
<keyword evidence="8" id="KW-0479">Metal-binding</keyword>
<evidence type="ECO:0000256" key="1">
    <source>
        <dbReference type="ARBA" id="ARBA00004305"/>
    </source>
</evidence>
<dbReference type="PROSITE" id="PS00028">
    <property type="entry name" value="ZINC_FINGER_C2H2_1"/>
    <property type="match status" value="1"/>
</dbReference>
<reference evidence="11 12" key="1">
    <citation type="journal article" date="2013" name="Nat. Commun.">
        <title>The evolution and pathogenic mechanisms of the rice sheath blight pathogen.</title>
        <authorList>
            <person name="Zheng A."/>
            <person name="Lin R."/>
            <person name="Xu L."/>
            <person name="Qin P."/>
            <person name="Tang C."/>
            <person name="Ai P."/>
            <person name="Zhang D."/>
            <person name="Liu Y."/>
            <person name="Sun Z."/>
            <person name="Feng H."/>
            <person name="Wang Y."/>
            <person name="Chen Y."/>
            <person name="Liang X."/>
            <person name="Fu R."/>
            <person name="Li Q."/>
            <person name="Zhang J."/>
            <person name="Yu X."/>
            <person name="Xie Z."/>
            <person name="Ding L."/>
            <person name="Guan P."/>
            <person name="Tang J."/>
            <person name="Liang Y."/>
            <person name="Wang S."/>
            <person name="Deng Q."/>
            <person name="Li S."/>
            <person name="Zhu J."/>
            <person name="Wang L."/>
            <person name="Liu H."/>
            <person name="Li P."/>
        </authorList>
    </citation>
    <scope>NUCLEOTIDE SEQUENCE [LARGE SCALE GENOMIC DNA]</scope>
    <source>
        <strain evidence="12">AG-1 IA</strain>
    </source>
</reference>
<dbReference type="InterPro" id="IPR007862">
    <property type="entry name" value="Adenylate_kinase_lid-dom"/>
</dbReference>
<feature type="binding site" evidence="7">
    <location>
        <begin position="411"/>
        <end position="413"/>
    </location>
    <ligand>
        <name>AMP</name>
        <dbReference type="ChEBI" id="CHEBI:456215"/>
    </ligand>
</feature>
<dbReference type="CDD" id="cd01428">
    <property type="entry name" value="ADK"/>
    <property type="match status" value="1"/>
</dbReference>
<comment type="subunit">
    <text evidence="7">Monomer.</text>
</comment>
<dbReference type="GO" id="GO:0005525">
    <property type="term" value="F:GTP binding"/>
    <property type="evidence" value="ECO:0007669"/>
    <property type="project" value="UniProtKB-KW"/>
</dbReference>
<gene>
    <name evidence="7" type="primary">ADK2</name>
    <name evidence="11" type="ORF">AG1IA_02058</name>
</gene>
<dbReference type="GO" id="GO:0046033">
    <property type="term" value="P:AMP metabolic process"/>
    <property type="evidence" value="ECO:0007669"/>
    <property type="project" value="UniProtKB-UniRule"/>
</dbReference>
<feature type="binding site" evidence="7">
    <location>
        <begin position="486"/>
        <end position="487"/>
    </location>
    <ligand>
        <name>GTP</name>
        <dbReference type="ChEBI" id="CHEBI:37565"/>
    </ligand>
</feature>
<feature type="binding site" evidence="7">
    <location>
        <begin position="438"/>
        <end position="441"/>
    </location>
    <ligand>
        <name>AMP</name>
        <dbReference type="ChEBI" id="CHEBI:456215"/>
    </ligand>
</feature>
<feature type="region of interest" description="Disordered" evidence="9">
    <location>
        <begin position="153"/>
        <end position="180"/>
    </location>
</feature>
<evidence type="ECO:0000256" key="6">
    <source>
        <dbReference type="ARBA" id="ARBA00023134"/>
    </source>
</evidence>
<dbReference type="InterPro" id="IPR033690">
    <property type="entry name" value="Adenylat_kinase_CS"/>
</dbReference>
<dbReference type="GO" id="GO:0008270">
    <property type="term" value="F:zinc ion binding"/>
    <property type="evidence" value="ECO:0007669"/>
    <property type="project" value="UniProtKB-KW"/>
</dbReference>